<organism evidence="1 2">
    <name type="scientific">Klebsiella phage Matisse</name>
    <dbReference type="NCBI Taxonomy" id="1675607"/>
    <lineage>
        <taxon>Viruses</taxon>
        <taxon>Duplodnaviria</taxon>
        <taxon>Heunggongvirae</taxon>
        <taxon>Uroviricota</taxon>
        <taxon>Caudoviricetes</taxon>
        <taxon>Pantevenvirales</taxon>
        <taxon>Straboviridae</taxon>
        <taxon>Slopekvirus</taxon>
        <taxon>Slopekvirus matisse</taxon>
    </lineage>
</organism>
<sequence>MKFRETVKYHNAVEYTQIFVDMSPAKFKERYGMTFNEWKDGLPDGDYRKNFKFNECYVDDDPYDLDIFGKTTPLIENSPEQLYESCIDSAYEI</sequence>
<keyword evidence="2" id="KW-1185">Reference proteome</keyword>
<name>A0A0K1LPL0_9CAUD</name>
<proteinExistence type="predicted"/>
<dbReference type="Proteomes" id="UP000203408">
    <property type="component" value="Segment"/>
</dbReference>
<protein>
    <recommendedName>
        <fullName evidence="3">Phage protein</fullName>
    </recommendedName>
</protein>
<evidence type="ECO:0000313" key="1">
    <source>
        <dbReference type="EMBL" id="AKU44384.1"/>
    </source>
</evidence>
<reference evidence="1 2" key="1">
    <citation type="journal article" date="2015" name="Genome Announc.">
        <title>Complete Genome Sequence of Carbapenemase-Producing Klebsiella pneumoniae Myophage Matisse.</title>
        <authorList>
            <person name="Provasek V.E."/>
            <person name="Lessor L.E."/>
            <person name="Cahill J.L."/>
            <person name="Rasche E.S."/>
            <person name="Kuty Everett G.F."/>
        </authorList>
    </citation>
    <scope>NUCLEOTIDE SEQUENCE [LARGE SCALE GENOMIC DNA]</scope>
</reference>
<dbReference type="KEGG" id="vg:26613263"/>
<dbReference type="EMBL" id="KT001918">
    <property type="protein sequence ID" value="AKU44384.1"/>
    <property type="molecule type" value="Genomic_DNA"/>
</dbReference>
<gene>
    <name evidence="1" type="ORF">CPT_Matisse80</name>
</gene>
<dbReference type="RefSeq" id="YP_009194324.1">
    <property type="nucleotide sequence ID" value="NC_028750.1"/>
</dbReference>
<evidence type="ECO:0008006" key="3">
    <source>
        <dbReference type="Google" id="ProtNLM"/>
    </source>
</evidence>
<evidence type="ECO:0000313" key="2">
    <source>
        <dbReference type="Proteomes" id="UP000203408"/>
    </source>
</evidence>
<accession>A0A0K1LPL0</accession>
<dbReference type="GeneID" id="26613263"/>